<organism evidence="3 4">
    <name type="scientific">Calorimonas adulescens</name>
    <dbReference type="NCBI Taxonomy" id="2606906"/>
    <lineage>
        <taxon>Bacteria</taxon>
        <taxon>Bacillati</taxon>
        <taxon>Bacillota</taxon>
        <taxon>Clostridia</taxon>
        <taxon>Thermoanaerobacterales</taxon>
        <taxon>Thermoanaerobacteraceae</taxon>
        <taxon>Calorimonas</taxon>
    </lineage>
</organism>
<dbReference type="InterPro" id="IPR053281">
    <property type="entry name" value="Double_zinc_ribbon"/>
</dbReference>
<evidence type="ECO:0000256" key="1">
    <source>
        <dbReference type="SAM" id="Phobius"/>
    </source>
</evidence>
<accession>A0A5D8QC64</accession>
<keyword evidence="1" id="KW-0472">Membrane</keyword>
<keyword evidence="4" id="KW-1185">Reference proteome</keyword>
<feature type="domain" description="Zinc-ribbon 15" evidence="2">
    <location>
        <begin position="22"/>
        <end position="116"/>
    </location>
</feature>
<dbReference type="AlphaFoldDB" id="A0A5D8QC64"/>
<comment type="caution">
    <text evidence="3">The sequence shown here is derived from an EMBL/GenBank/DDBJ whole genome shotgun (WGS) entry which is preliminary data.</text>
</comment>
<dbReference type="Proteomes" id="UP000322976">
    <property type="component" value="Unassembled WGS sequence"/>
</dbReference>
<dbReference type="PANTHER" id="PTHR36718">
    <property type="entry name" value="OS05G0435400 PROTEIN"/>
    <property type="match status" value="1"/>
</dbReference>
<gene>
    <name evidence="3" type="ORF">FWJ32_08050</name>
</gene>
<dbReference type="EMBL" id="VTPS01000011">
    <property type="protein sequence ID" value="TZE81689.1"/>
    <property type="molecule type" value="Genomic_DNA"/>
</dbReference>
<dbReference type="InterPro" id="IPR031493">
    <property type="entry name" value="Zinc_ribbon_15"/>
</dbReference>
<protein>
    <submittedName>
        <fullName evidence="3">Zinc ribbon domain-containing protein</fullName>
    </submittedName>
</protein>
<keyword evidence="1" id="KW-1133">Transmembrane helix</keyword>
<evidence type="ECO:0000313" key="3">
    <source>
        <dbReference type="EMBL" id="TZE81689.1"/>
    </source>
</evidence>
<proteinExistence type="predicted"/>
<dbReference type="PANTHER" id="PTHR36718:SF1">
    <property type="entry name" value="DOUBLE ZINC RIBBON PROTEIN MJ0416"/>
    <property type="match status" value="1"/>
</dbReference>
<feature type="transmembrane region" description="Helical" evidence="1">
    <location>
        <begin position="35"/>
        <end position="52"/>
    </location>
</feature>
<sequence length="120" mass="14378">MFFIGIFGIQDKEKSIREFDSVICPECGRLTRAELMVYYTYFHFFFIPLFSWNRRYFVRFRCCDSIYAVDEDYVREIRNTEILDTSRLHRIGSQGNICPNCGSYVNPTFNYCPNCGHRLY</sequence>
<name>A0A5D8QC64_9THEO</name>
<evidence type="ECO:0000259" key="2">
    <source>
        <dbReference type="Pfam" id="PF17032"/>
    </source>
</evidence>
<keyword evidence="1" id="KW-0812">Transmembrane</keyword>
<evidence type="ECO:0000313" key="4">
    <source>
        <dbReference type="Proteomes" id="UP000322976"/>
    </source>
</evidence>
<dbReference type="RefSeq" id="WP_149545451.1">
    <property type="nucleotide sequence ID" value="NZ_VTPS01000011.1"/>
</dbReference>
<dbReference type="Pfam" id="PF17032">
    <property type="entry name" value="Zn_ribbon_15"/>
    <property type="match status" value="1"/>
</dbReference>
<reference evidence="3 4" key="1">
    <citation type="submission" date="2019-08" db="EMBL/GenBank/DDBJ databases">
        <title>Calorimonas adulescens gen. nov., sp. nov., an anaerobic thermophilic bacterium from Sakhalin hot spring.</title>
        <authorList>
            <person name="Khomyakova M.A."/>
            <person name="Merkel A.Y."/>
            <person name="Novikov A."/>
            <person name="Bonch-Osmolovskaya E.A."/>
            <person name="Slobodkin A.I."/>
        </authorList>
    </citation>
    <scope>NUCLEOTIDE SEQUENCE [LARGE SCALE GENOMIC DNA]</scope>
    <source>
        <strain evidence="3 4">A05MB</strain>
    </source>
</reference>